<feature type="domain" description="NodB homology" evidence="1">
    <location>
        <begin position="140"/>
        <end position="323"/>
    </location>
</feature>
<dbReference type="InterPro" id="IPR050248">
    <property type="entry name" value="Polysacc_deacetylase_ArnD"/>
</dbReference>
<dbReference type="SUPFAM" id="SSF88713">
    <property type="entry name" value="Glycoside hydrolase/deacetylase"/>
    <property type="match status" value="1"/>
</dbReference>
<dbReference type="PANTHER" id="PTHR10587">
    <property type="entry name" value="GLYCOSYL TRANSFERASE-RELATED"/>
    <property type="match status" value="1"/>
</dbReference>
<evidence type="ECO:0000313" key="4">
    <source>
        <dbReference type="Proteomes" id="UP000029389"/>
    </source>
</evidence>
<gene>
    <name evidence="3" type="ORF">D0U04_07050</name>
    <name evidence="2" type="ORF">DJ93_4754</name>
</gene>
<evidence type="ECO:0000313" key="3">
    <source>
        <dbReference type="EMBL" id="RFT67535.1"/>
    </source>
</evidence>
<dbReference type="InterPro" id="IPR002509">
    <property type="entry name" value="NODB_dom"/>
</dbReference>
<dbReference type="Gene3D" id="3.20.20.370">
    <property type="entry name" value="Glycoside hydrolase/deacetylase"/>
    <property type="match status" value="1"/>
</dbReference>
<accession>A0A090YU89</accession>
<proteinExistence type="predicted"/>
<dbReference type="GO" id="GO:0016810">
    <property type="term" value="F:hydrolase activity, acting on carbon-nitrogen (but not peptide) bonds"/>
    <property type="evidence" value="ECO:0007669"/>
    <property type="project" value="InterPro"/>
</dbReference>
<dbReference type="Pfam" id="PF07833">
    <property type="entry name" value="Cu_amine_oxidN1"/>
    <property type="match status" value="1"/>
</dbReference>
<keyword evidence="5" id="KW-1185">Reference proteome</keyword>
<dbReference type="PATRIC" id="fig|1405.8.peg.4890"/>
<dbReference type="RefSeq" id="WP_042983588.1">
    <property type="nucleotide sequence ID" value="NZ_JMQC01000008.1"/>
</dbReference>
<dbReference type="EMBL" id="JMQC01000008">
    <property type="protein sequence ID" value="KFN01528.1"/>
    <property type="molecule type" value="Genomic_DNA"/>
</dbReference>
<dbReference type="InterPro" id="IPR011330">
    <property type="entry name" value="Glyco_hydro/deAcase_b/a-brl"/>
</dbReference>
<sequence length="333" mass="37860">MKIENTTIYVNGQSVQTSCCMKNGYLMVPALFFKYANVLVDYHRETHTVVFKKNTVLLVLCKEKYEACYSLDGTTNMQHDSLLSAPVEMNEVIYIPFYYVAQRLGMFIWFNSNISRTYLVTNSSKSWKSDLYYRGLTSEKKIALTFDDGPDNHYTSQILDILSENNIPATFFVVGQQIKWFPEIVKRIVREGHALGNHSWSHPNFTKLTTPQVKEEILSTEDEIISLTGNKPTLFRPPYGECTEADFQMIDGLGYKLIMWSVDTLDWSGISSEKILSIVKRDLSPGAIILQHSIKTLPGVLDGTVKALPIIIHDLLNKGYEFVTVQKLLGIES</sequence>
<name>A0A090YU89_9BACI</name>
<dbReference type="EMBL" id="QVOD01000006">
    <property type="protein sequence ID" value="RFT67535.1"/>
    <property type="molecule type" value="Genomic_DNA"/>
</dbReference>
<comment type="caution">
    <text evidence="2">The sequence shown here is derived from an EMBL/GenBank/DDBJ whole genome shotgun (WGS) entry which is preliminary data.</text>
</comment>
<dbReference type="AlphaFoldDB" id="A0A090YU89"/>
<organism evidence="2 4">
    <name type="scientific">Bacillus clarus</name>
    <dbReference type="NCBI Taxonomy" id="2338372"/>
    <lineage>
        <taxon>Bacteria</taxon>
        <taxon>Bacillati</taxon>
        <taxon>Bacillota</taxon>
        <taxon>Bacilli</taxon>
        <taxon>Bacillales</taxon>
        <taxon>Bacillaceae</taxon>
        <taxon>Bacillus</taxon>
        <taxon>Bacillus cereus group</taxon>
    </lineage>
</organism>
<reference evidence="3 5" key="2">
    <citation type="submission" date="2018-08" db="EMBL/GenBank/DDBJ databases">
        <title>Bacillus clarus sp. nov. strain PS00077A.</title>
        <authorList>
            <person name="Mendez Acevedo M."/>
            <person name="Carroll L."/>
            <person name="Mukherjee M."/>
            <person name="Wiedmann M."/>
            <person name="Kovac J."/>
        </authorList>
    </citation>
    <scope>NUCLEOTIDE SEQUENCE [LARGE SCALE GENOMIC DNA]</scope>
    <source>
        <strain evidence="3 5">PS00077A</strain>
    </source>
</reference>
<dbReference type="Proteomes" id="UP000264294">
    <property type="component" value="Unassembled WGS sequence"/>
</dbReference>
<protein>
    <submittedName>
        <fullName evidence="2">Polysaccharide deacetylase family protein</fullName>
    </submittedName>
</protein>
<dbReference type="Pfam" id="PF01522">
    <property type="entry name" value="Polysacc_deac_1"/>
    <property type="match status" value="1"/>
</dbReference>
<dbReference type="GO" id="GO:0005975">
    <property type="term" value="P:carbohydrate metabolic process"/>
    <property type="evidence" value="ECO:0007669"/>
    <property type="project" value="InterPro"/>
</dbReference>
<evidence type="ECO:0000313" key="5">
    <source>
        <dbReference type="Proteomes" id="UP000264294"/>
    </source>
</evidence>
<evidence type="ECO:0000259" key="1">
    <source>
        <dbReference type="PROSITE" id="PS51677"/>
    </source>
</evidence>
<dbReference type="Proteomes" id="UP000029389">
    <property type="component" value="Unassembled WGS sequence"/>
</dbReference>
<dbReference type="CDD" id="cd10917">
    <property type="entry name" value="CE4_NodB_like_6s_7s"/>
    <property type="match status" value="1"/>
</dbReference>
<reference evidence="2 4" key="1">
    <citation type="submission" date="2014-04" db="EMBL/GenBank/DDBJ databases">
        <authorList>
            <person name="Bishop-Lilly K.A."/>
            <person name="Broomall S.M."/>
            <person name="Chain P.S."/>
            <person name="Chertkov O."/>
            <person name="Coyne S.R."/>
            <person name="Daligault H.E."/>
            <person name="Davenport K.W."/>
            <person name="Erkkila T."/>
            <person name="Frey K.G."/>
            <person name="Gibbons H.S."/>
            <person name="Gu W."/>
            <person name="Jaissle J."/>
            <person name="Johnson S.L."/>
            <person name="Koroleva G.I."/>
            <person name="Ladner J.T."/>
            <person name="Lo C.-C."/>
            <person name="Minogue T.D."/>
            <person name="Munk C."/>
            <person name="Palacios G.F."/>
            <person name="Redden C.L."/>
            <person name="Rosenzweig C.N."/>
            <person name="Scholz M.B."/>
            <person name="Teshima H."/>
            <person name="Xu Y."/>
        </authorList>
    </citation>
    <scope>NUCLEOTIDE SEQUENCE [LARGE SCALE GENOMIC DNA]</scope>
    <source>
        <strain evidence="2 4">BHP</strain>
    </source>
</reference>
<dbReference type="PROSITE" id="PS51677">
    <property type="entry name" value="NODB"/>
    <property type="match status" value="1"/>
</dbReference>
<dbReference type="InterPro" id="IPR012854">
    <property type="entry name" value="Cu_amine_oxidase-like_N"/>
</dbReference>
<evidence type="ECO:0000313" key="2">
    <source>
        <dbReference type="EMBL" id="KFN01528.1"/>
    </source>
</evidence>